<name>C8WT66_ALIAD</name>
<reference evidence="2 3" key="2">
    <citation type="journal article" date="2010" name="Stand. Genomic Sci.">
        <title>Complete genome sequence of Alicyclobacillus acidocaldarius type strain (104-IA).</title>
        <authorList>
            <person name="Mavromatis K."/>
            <person name="Sikorski J."/>
            <person name="Lapidus A."/>
            <person name="Glavina Del Rio T."/>
            <person name="Copeland A."/>
            <person name="Tice H."/>
            <person name="Cheng J.F."/>
            <person name="Lucas S."/>
            <person name="Chen F."/>
            <person name="Nolan M."/>
            <person name="Bruce D."/>
            <person name="Goodwin L."/>
            <person name="Pitluck S."/>
            <person name="Ivanova N."/>
            <person name="Ovchinnikova G."/>
            <person name="Pati A."/>
            <person name="Chen A."/>
            <person name="Palaniappan K."/>
            <person name="Land M."/>
            <person name="Hauser L."/>
            <person name="Chang Y.J."/>
            <person name="Jeffries C.D."/>
            <person name="Chain P."/>
            <person name="Meincke L."/>
            <person name="Sims D."/>
            <person name="Chertkov O."/>
            <person name="Han C."/>
            <person name="Brettin T."/>
            <person name="Detter J.C."/>
            <person name="Wahrenburg C."/>
            <person name="Rohde M."/>
            <person name="Pukall R."/>
            <person name="Goker M."/>
            <person name="Bristow J."/>
            <person name="Eisen J.A."/>
            <person name="Markowitz V."/>
            <person name="Hugenholtz P."/>
            <person name="Klenk H.P."/>
            <person name="Kyrpides N.C."/>
        </authorList>
    </citation>
    <scope>NUCLEOTIDE SEQUENCE [LARGE SCALE GENOMIC DNA]</scope>
    <source>
        <strain evidence="3">ATCC 27009 / DSM 446 / BCRC 14685 / JCM 5260 / KCTC 1825 / NBRC 15652 / NCIMB 11725 / NRRL B-14509 / 104-IA</strain>
    </source>
</reference>
<evidence type="ECO:0000313" key="2">
    <source>
        <dbReference type="EMBL" id="ACV59580.1"/>
    </source>
</evidence>
<evidence type="ECO:0000256" key="1">
    <source>
        <dbReference type="SAM" id="Phobius"/>
    </source>
</evidence>
<dbReference type="KEGG" id="aac:Aaci_2576"/>
<dbReference type="HOGENOM" id="CLU_214158_0_0_9"/>
<keyword evidence="3" id="KW-1185">Reference proteome</keyword>
<sequence>MKARLVRVVHLVIASVMLACTAISLVAIALELAVRRLMS</sequence>
<organism evidence="2 3">
    <name type="scientific">Alicyclobacillus acidocaldarius subsp. acidocaldarius (strain ATCC 27009 / DSM 446 / BCRC 14685 / JCM 5260 / KCTC 1825 / NBRC 15652 / NCIMB 11725 / NRRL B-14509 / 104-IA)</name>
    <name type="common">Bacillus acidocaldarius</name>
    <dbReference type="NCBI Taxonomy" id="521098"/>
    <lineage>
        <taxon>Bacteria</taxon>
        <taxon>Bacillati</taxon>
        <taxon>Bacillota</taxon>
        <taxon>Bacilli</taxon>
        <taxon>Bacillales</taxon>
        <taxon>Alicyclobacillaceae</taxon>
        <taxon>Alicyclobacillus</taxon>
    </lineage>
</organism>
<protein>
    <submittedName>
        <fullName evidence="2">Uncharacterized protein</fullName>
    </submittedName>
</protein>
<proteinExistence type="predicted"/>
<gene>
    <name evidence="2" type="ordered locus">Aaci_2576</name>
</gene>
<reference evidence="3" key="1">
    <citation type="submission" date="2009-09" db="EMBL/GenBank/DDBJ databases">
        <title>The complete chromosome of Alicyclobacillus acidocaldarius subsp. acidocaldarius DSM 446.</title>
        <authorList>
            <consortium name="US DOE Joint Genome Institute (JGI-PGF)"/>
            <person name="Lucas S."/>
            <person name="Copeland A."/>
            <person name="Lapidus A."/>
            <person name="Glavina del Rio T."/>
            <person name="Dalin E."/>
            <person name="Tice H."/>
            <person name="Bruce D."/>
            <person name="Goodwin L."/>
            <person name="Pitluck S."/>
            <person name="Kyrpides N."/>
            <person name="Mavromatis K."/>
            <person name="Ivanova N."/>
            <person name="Ovchinnikova G."/>
            <person name="Chertkov O."/>
            <person name="Sims D."/>
            <person name="Brettin T."/>
            <person name="Detter J.C."/>
            <person name="Han C."/>
            <person name="Larimer F."/>
            <person name="Land M."/>
            <person name="Hauser L."/>
            <person name="Markowitz V."/>
            <person name="Cheng J.-F."/>
            <person name="Hugenholtz P."/>
            <person name="Woyke T."/>
            <person name="Wu D."/>
            <person name="Pukall R."/>
            <person name="Klenk H.-P."/>
            <person name="Eisen J.A."/>
        </authorList>
    </citation>
    <scope>NUCLEOTIDE SEQUENCE [LARGE SCALE GENOMIC DNA]</scope>
    <source>
        <strain evidence="3">ATCC 27009 / DSM 446 / BCRC 14685 / JCM 5260 / KCTC 1825 / NBRC 15652 / NCIMB 11725 / NRRL B-14509 / 104-IA</strain>
    </source>
</reference>
<dbReference type="STRING" id="521098.Aaci_2576"/>
<feature type="transmembrane region" description="Helical" evidence="1">
    <location>
        <begin position="12"/>
        <end position="34"/>
    </location>
</feature>
<keyword evidence="1" id="KW-0812">Transmembrane</keyword>
<accession>C8WT66</accession>
<keyword evidence="1" id="KW-1133">Transmembrane helix</keyword>
<dbReference type="PROSITE" id="PS51257">
    <property type="entry name" value="PROKAR_LIPOPROTEIN"/>
    <property type="match status" value="1"/>
</dbReference>
<dbReference type="EMBL" id="CP001727">
    <property type="protein sequence ID" value="ACV59580.1"/>
    <property type="molecule type" value="Genomic_DNA"/>
</dbReference>
<dbReference type="AlphaFoldDB" id="C8WT66"/>
<evidence type="ECO:0000313" key="3">
    <source>
        <dbReference type="Proteomes" id="UP000001917"/>
    </source>
</evidence>
<dbReference type="Proteomes" id="UP000001917">
    <property type="component" value="Chromosome"/>
</dbReference>
<keyword evidence="1" id="KW-0472">Membrane</keyword>